<dbReference type="Proteomes" id="UP000199053">
    <property type="component" value="Unassembled WGS sequence"/>
</dbReference>
<dbReference type="OrthoDB" id="9760688at2"/>
<dbReference type="Pfam" id="PF01075">
    <property type="entry name" value="Glyco_transf_9"/>
    <property type="match status" value="1"/>
</dbReference>
<protein>
    <recommendedName>
        <fullName evidence="4">lipopolysaccharide heptosyltransferase II</fullName>
        <ecNumber evidence="4">2.4.99.24</ecNumber>
    </recommendedName>
</protein>
<dbReference type="EMBL" id="FNGA01000001">
    <property type="protein sequence ID" value="SDK55372.1"/>
    <property type="molecule type" value="Genomic_DNA"/>
</dbReference>
<dbReference type="SUPFAM" id="SSF53756">
    <property type="entry name" value="UDP-Glycosyltransferase/glycogen phosphorylase"/>
    <property type="match status" value="1"/>
</dbReference>
<sequence>MKDNYKKIALWQTAFLGDAVLTLPFIKALSLRFPEAEIHLFVRKGVEPLFESQKELTAVHGFAKRGNQKGMGAAFRLGRELGAQGFDLWISAHTSMRSAIVSRATGIPERIGYDQPWFNRFAYTHRVMRRFDKFEEVERLMALGLPLGISGTAPSFELNLSESALEDASAFFDKISDTPVIGFHPGSTWETKKWPEQNFASTIAKSLDAGFRVILFGGPGEEDICSRIAEQSGNPSEIINLAGKLSLPQLATYIKNLDVYITNDSGPMHIAWVQNVPLIALFGPTVRRFGFFPRGEYSSVLESGEVLDCRPCGLHGGSKCPKNNHKCMTDISVEMVWEELLKKVEIRRSGC</sequence>
<dbReference type="GO" id="GO:0005829">
    <property type="term" value="C:cytosol"/>
    <property type="evidence" value="ECO:0007669"/>
    <property type="project" value="TreeGrafter"/>
</dbReference>
<dbReference type="InterPro" id="IPR002201">
    <property type="entry name" value="Glyco_trans_9"/>
</dbReference>
<keyword evidence="2 6" id="KW-0808">Transferase</keyword>
<dbReference type="PANTHER" id="PTHR30160:SF1">
    <property type="entry name" value="LIPOPOLYSACCHARIDE 1,2-N-ACETYLGLUCOSAMINETRANSFERASE-RELATED"/>
    <property type="match status" value="1"/>
</dbReference>
<dbReference type="GO" id="GO:0009244">
    <property type="term" value="P:lipopolysaccharide core region biosynthetic process"/>
    <property type="evidence" value="ECO:0007669"/>
    <property type="project" value="TreeGrafter"/>
</dbReference>
<dbReference type="Gene3D" id="3.40.50.2000">
    <property type="entry name" value="Glycogen Phosphorylase B"/>
    <property type="match status" value="2"/>
</dbReference>
<dbReference type="STRING" id="246191.SAMN05660337_0801"/>
<dbReference type="InterPro" id="IPR051199">
    <property type="entry name" value="LPS_LOS_Heptosyltrfase"/>
</dbReference>
<dbReference type="RefSeq" id="WP_092158824.1">
    <property type="nucleotide sequence ID" value="NZ_FNGA01000001.1"/>
</dbReference>
<dbReference type="PANTHER" id="PTHR30160">
    <property type="entry name" value="TETRAACYLDISACCHARIDE 4'-KINASE-RELATED"/>
    <property type="match status" value="1"/>
</dbReference>
<evidence type="ECO:0000256" key="3">
    <source>
        <dbReference type="ARBA" id="ARBA00043995"/>
    </source>
</evidence>
<reference evidence="7" key="1">
    <citation type="submission" date="2016-10" db="EMBL/GenBank/DDBJ databases">
        <authorList>
            <person name="Varghese N."/>
            <person name="Submissions S."/>
        </authorList>
    </citation>
    <scope>NUCLEOTIDE SEQUENCE [LARGE SCALE GENOMIC DNA]</scope>
    <source>
        <strain evidence="7">DSM 16995</strain>
    </source>
</reference>
<proteinExistence type="inferred from homology"/>
<dbReference type="CDD" id="cd03789">
    <property type="entry name" value="GT9_LPS_heptosyltransferase"/>
    <property type="match status" value="1"/>
</dbReference>
<dbReference type="AlphaFoldDB" id="A0A1G9CUN8"/>
<keyword evidence="1" id="KW-0328">Glycosyltransferase</keyword>
<name>A0A1G9CUN8_9BACT</name>
<dbReference type="EC" id="2.4.99.24" evidence="4"/>
<organism evidence="6 7">
    <name type="scientific">Maridesulfovibrio ferrireducens</name>
    <dbReference type="NCBI Taxonomy" id="246191"/>
    <lineage>
        <taxon>Bacteria</taxon>
        <taxon>Pseudomonadati</taxon>
        <taxon>Thermodesulfobacteriota</taxon>
        <taxon>Desulfovibrionia</taxon>
        <taxon>Desulfovibrionales</taxon>
        <taxon>Desulfovibrionaceae</taxon>
        <taxon>Maridesulfovibrio</taxon>
    </lineage>
</organism>
<evidence type="ECO:0000313" key="7">
    <source>
        <dbReference type="Proteomes" id="UP000199053"/>
    </source>
</evidence>
<comment type="catalytic activity">
    <reaction evidence="5">
        <text>an L-alpha-D-Hep-(1-&gt;5)-[alpha-Kdo-(2-&gt;4)]-alpha-Kdo-(2-&gt;6)-lipid A + ADP-L-glycero-beta-D-manno-heptose = an L-alpha-D-Hep-(1-&gt;3)-L-alpha-D-Hep-(1-&gt;5)-[alpha-Kdo-(2-&gt;4)]-alpha-Kdo-(2-&gt;6)-lipid A + ADP + H(+)</text>
        <dbReference type="Rhea" id="RHEA:74071"/>
        <dbReference type="ChEBI" id="CHEBI:15378"/>
        <dbReference type="ChEBI" id="CHEBI:61506"/>
        <dbReference type="ChEBI" id="CHEBI:193068"/>
        <dbReference type="ChEBI" id="CHEBI:193069"/>
        <dbReference type="ChEBI" id="CHEBI:456216"/>
        <dbReference type="EC" id="2.4.99.24"/>
    </reaction>
</comment>
<evidence type="ECO:0000256" key="5">
    <source>
        <dbReference type="ARBA" id="ARBA00047503"/>
    </source>
</evidence>
<dbReference type="NCBIfam" id="TIGR02195">
    <property type="entry name" value="heptsyl_trn_II"/>
    <property type="match status" value="1"/>
</dbReference>
<evidence type="ECO:0000256" key="4">
    <source>
        <dbReference type="ARBA" id="ARBA00044042"/>
    </source>
</evidence>
<comment type="similarity">
    <text evidence="3">Belongs to the glycosyltransferase 9 family.</text>
</comment>
<evidence type="ECO:0000256" key="2">
    <source>
        <dbReference type="ARBA" id="ARBA00022679"/>
    </source>
</evidence>
<gene>
    <name evidence="6" type="ORF">SAMN05660337_0801</name>
</gene>
<dbReference type="InterPro" id="IPR011910">
    <property type="entry name" value="RfaF"/>
</dbReference>
<dbReference type="GO" id="GO:0008713">
    <property type="term" value="F:ADP-heptose-lipopolysaccharide heptosyltransferase activity"/>
    <property type="evidence" value="ECO:0007669"/>
    <property type="project" value="UniProtKB-EC"/>
</dbReference>
<evidence type="ECO:0000256" key="1">
    <source>
        <dbReference type="ARBA" id="ARBA00022676"/>
    </source>
</evidence>
<evidence type="ECO:0000313" key="6">
    <source>
        <dbReference type="EMBL" id="SDK55372.1"/>
    </source>
</evidence>
<keyword evidence="7" id="KW-1185">Reference proteome</keyword>
<accession>A0A1G9CUN8</accession>